<dbReference type="EC" id="2.1.1.190" evidence="9"/>
<evidence type="ECO:0000313" key="9">
    <source>
        <dbReference type="EMBL" id="RAI80057.1"/>
    </source>
</evidence>
<evidence type="ECO:0000256" key="2">
    <source>
        <dbReference type="ARBA" id="ARBA00022603"/>
    </source>
</evidence>
<dbReference type="InterPro" id="IPR030391">
    <property type="entry name" value="MeTrfase_TrmA_CS"/>
</dbReference>
<dbReference type="AlphaFoldDB" id="A0A2G5NM64"/>
<keyword evidence="2 6" id="KW-0489">Methyltransferase</keyword>
<dbReference type="NCBIfam" id="TIGR00479">
    <property type="entry name" value="rumA"/>
    <property type="match status" value="1"/>
</dbReference>
<dbReference type="EMBL" id="MJBI02000004">
    <property type="protein sequence ID" value="RAI80057.1"/>
    <property type="molecule type" value="Genomic_DNA"/>
</dbReference>
<keyword evidence="1" id="KW-0004">4Fe-4S</keyword>
<dbReference type="Proteomes" id="UP000229523">
    <property type="component" value="Unassembled WGS sequence"/>
</dbReference>
<dbReference type="PROSITE" id="PS50926">
    <property type="entry name" value="TRAM"/>
    <property type="match status" value="1"/>
</dbReference>
<keyword evidence="1" id="KW-0479">Metal-binding</keyword>
<dbReference type="RefSeq" id="WP_099581048.1">
    <property type="nucleotide sequence ID" value="NZ_MJBI02000004.1"/>
</dbReference>
<keyword evidence="10" id="KW-1185">Reference proteome</keyword>
<dbReference type="Pfam" id="PF05958">
    <property type="entry name" value="tRNA_U5-meth_tr"/>
    <property type="match status" value="1"/>
</dbReference>
<evidence type="ECO:0000256" key="3">
    <source>
        <dbReference type="ARBA" id="ARBA00022679"/>
    </source>
</evidence>
<dbReference type="Gene3D" id="2.40.50.1070">
    <property type="match status" value="1"/>
</dbReference>
<feature type="domain" description="TRAM" evidence="8">
    <location>
        <begin position="5"/>
        <end position="63"/>
    </location>
</feature>
<comment type="similarity">
    <text evidence="6">Belongs to the class I-like SAM-binding methyltransferase superfamily. RNA M5U methyltransferase family.</text>
</comment>
<dbReference type="PANTHER" id="PTHR11061:SF30">
    <property type="entry name" value="TRNA (URACIL(54)-C(5))-METHYLTRANSFERASE"/>
    <property type="match status" value="1"/>
</dbReference>
<keyword evidence="3 6" id="KW-0808">Transferase</keyword>
<dbReference type="Gene3D" id="3.40.50.150">
    <property type="entry name" value="Vaccinia Virus protein VP39"/>
    <property type="match status" value="1"/>
</dbReference>
<keyword evidence="1" id="KW-0408">Iron</keyword>
<accession>A0A2G5NM64</accession>
<feature type="active site" evidence="7">
    <location>
        <position position="412"/>
    </location>
</feature>
<dbReference type="InterPro" id="IPR002792">
    <property type="entry name" value="TRAM_dom"/>
</dbReference>
<dbReference type="InterPro" id="IPR030390">
    <property type="entry name" value="MeTrfase_TrmA_AS"/>
</dbReference>
<dbReference type="SUPFAM" id="SSF50249">
    <property type="entry name" value="Nucleic acid-binding proteins"/>
    <property type="match status" value="1"/>
</dbReference>
<keyword evidence="4 6" id="KW-0949">S-adenosyl-L-methionine</keyword>
<feature type="binding site" evidence="6">
    <location>
        <position position="337"/>
    </location>
    <ligand>
        <name>S-adenosyl-L-methionine</name>
        <dbReference type="ChEBI" id="CHEBI:59789"/>
    </ligand>
</feature>
<evidence type="ECO:0000256" key="6">
    <source>
        <dbReference type="PROSITE-ProRule" id="PRU01024"/>
    </source>
</evidence>
<evidence type="ECO:0000256" key="5">
    <source>
        <dbReference type="ARBA" id="ARBA00023014"/>
    </source>
</evidence>
<keyword evidence="5" id="KW-0411">Iron-sulfur</keyword>
<comment type="caution">
    <text evidence="9">The sequence shown here is derived from an EMBL/GenBank/DDBJ whole genome shotgun (WGS) entry which is preliminary data.</text>
</comment>
<reference evidence="9 10" key="1">
    <citation type="journal article" date="2018" name="Front. Microbiol.">
        <title>Description and Comparative Genomics of Macrococcus caseolyticus subsp. hominis subsp. nov., Macrococcus goetzii sp. nov., Macrococcus epidermidis sp. nov., and Macrococcus bohemicus sp. nov., Novel Macrococci From Human Clinical Material With Virulence Potential and Suspected Uptake of Foreign DNA by Natural Transformation.</title>
        <authorList>
            <person name="Maslanova I."/>
            <person name="Wertheimer Z."/>
            <person name="Sedlacek I."/>
            <person name="Svec P."/>
            <person name="Indrakova A."/>
            <person name="Kovarovic V."/>
            <person name="Schumann P."/>
            <person name="Sproer C."/>
            <person name="Kralova S."/>
            <person name="Sedo O."/>
            <person name="Kristofova L."/>
            <person name="Vrbovska V."/>
            <person name="Fuzik T."/>
            <person name="Petras P."/>
            <person name="Zdrahal Z."/>
            <person name="Ruzickova V."/>
            <person name="Doskar J."/>
            <person name="Pantucek R."/>
        </authorList>
    </citation>
    <scope>NUCLEOTIDE SEQUENCE [LARGE SCALE GENOMIC DNA]</scope>
    <source>
        <strain evidence="9 10">CCM 4927</strain>
    </source>
</reference>
<dbReference type="GO" id="GO:0051539">
    <property type="term" value="F:4 iron, 4 sulfur cluster binding"/>
    <property type="evidence" value="ECO:0007669"/>
    <property type="project" value="UniProtKB-KW"/>
</dbReference>
<dbReference type="GO" id="GO:0070041">
    <property type="term" value="F:rRNA (uridine-C5-)-methyltransferase activity"/>
    <property type="evidence" value="ECO:0007669"/>
    <property type="project" value="TreeGrafter"/>
</dbReference>
<evidence type="ECO:0000313" key="10">
    <source>
        <dbReference type="Proteomes" id="UP000229523"/>
    </source>
</evidence>
<protein>
    <submittedName>
        <fullName evidence="9">23S rRNA (Uracil(1939)-C(5))-methyltransferase RlmD</fullName>
        <ecNumber evidence="9">2.1.1.190</ecNumber>
    </submittedName>
</protein>
<evidence type="ECO:0000256" key="1">
    <source>
        <dbReference type="ARBA" id="ARBA00022485"/>
    </source>
</evidence>
<dbReference type="Pfam" id="PF01938">
    <property type="entry name" value="TRAM"/>
    <property type="match status" value="1"/>
</dbReference>
<evidence type="ECO:0000256" key="4">
    <source>
        <dbReference type="ARBA" id="ARBA00022691"/>
    </source>
</evidence>
<dbReference type="SUPFAM" id="SSF53335">
    <property type="entry name" value="S-adenosyl-L-methionine-dependent methyltransferases"/>
    <property type="match status" value="1"/>
</dbReference>
<dbReference type="Gene3D" id="2.40.50.140">
    <property type="entry name" value="Nucleic acid-binding proteins"/>
    <property type="match status" value="1"/>
</dbReference>
<dbReference type="FunFam" id="3.40.50.150:FF:000009">
    <property type="entry name" value="23S rRNA (Uracil(1939)-C(5))-methyltransferase RlmD"/>
    <property type="match status" value="1"/>
</dbReference>
<name>A0A2G5NM64_9STAP</name>
<feature type="binding site" evidence="6">
    <location>
        <position position="316"/>
    </location>
    <ligand>
        <name>S-adenosyl-L-methionine</name>
        <dbReference type="ChEBI" id="CHEBI:59789"/>
    </ligand>
</feature>
<gene>
    <name evidence="9" type="ORF">BFS35_009750</name>
</gene>
<dbReference type="PANTHER" id="PTHR11061">
    <property type="entry name" value="RNA M5U METHYLTRANSFERASE"/>
    <property type="match status" value="1"/>
</dbReference>
<evidence type="ECO:0000259" key="8">
    <source>
        <dbReference type="PROSITE" id="PS50926"/>
    </source>
</evidence>
<dbReference type="InterPro" id="IPR029063">
    <property type="entry name" value="SAM-dependent_MTases_sf"/>
</dbReference>
<dbReference type="InterPro" id="IPR012340">
    <property type="entry name" value="NA-bd_OB-fold"/>
</dbReference>
<dbReference type="PROSITE" id="PS01230">
    <property type="entry name" value="TRMA_1"/>
    <property type="match status" value="1"/>
</dbReference>
<dbReference type="GO" id="GO:0070475">
    <property type="term" value="P:rRNA base methylation"/>
    <property type="evidence" value="ECO:0007669"/>
    <property type="project" value="TreeGrafter"/>
</dbReference>
<sequence>MKQIKFNKNDELQGTVVDLTHEGSGVVKIDDYPFFVEGALPGEDVTIKVMKVGKTFGFARLVSVQNESPDRVAEKDIVGRQIGTMTLQHLSYPAQLKFKQHLVESAFERLGKFKGVKVAETVGMEVPYEYRNKAQIPVRNVNGMLETGFFRKNSHQLVPVENFYIQHKAIDAAIVKVRDILRKYDIVPYNERNHNGEIRHIVVKRGHYTGQLMIILVTNKKRLQNIESITHDIVNEIENVESVVLNFNNQEGNVILGRNNTVLHGTPYYTDKMLGLEFRVSPNSFFQVNTPQAEALYQLALEAADLNGTETVLDAYCGIGTISLALAQQAKQVYAMEIVHESIKMAKQNAKMNGIDNVHFETGAADEILPKWSEEGVKFDVAVVDPPRKGLDDDFIQTLIAQNPKKIVYVSCNPSTCARDCRKFADAGYKLETVKPVDLFPQTPHVECVVRLTK</sequence>
<dbReference type="FunFam" id="2.40.50.1070:FF:000003">
    <property type="entry name" value="23S rRNA (Uracil-5-)-methyltransferase RumA"/>
    <property type="match status" value="1"/>
</dbReference>
<feature type="binding site" evidence="6">
    <location>
        <position position="385"/>
    </location>
    <ligand>
        <name>S-adenosyl-L-methionine</name>
        <dbReference type="ChEBI" id="CHEBI:59789"/>
    </ligand>
</feature>
<feature type="binding site" evidence="6">
    <location>
        <position position="287"/>
    </location>
    <ligand>
        <name>S-adenosyl-L-methionine</name>
        <dbReference type="ChEBI" id="CHEBI:59789"/>
    </ligand>
</feature>
<dbReference type="PROSITE" id="PS01231">
    <property type="entry name" value="TRMA_2"/>
    <property type="match status" value="1"/>
</dbReference>
<dbReference type="InterPro" id="IPR010280">
    <property type="entry name" value="U5_MeTrfase_fam"/>
</dbReference>
<dbReference type="CDD" id="cd02440">
    <property type="entry name" value="AdoMet_MTases"/>
    <property type="match status" value="1"/>
</dbReference>
<evidence type="ECO:0000256" key="7">
    <source>
        <dbReference type="PROSITE-ProRule" id="PRU10015"/>
    </source>
</evidence>
<organism evidence="9 10">
    <name type="scientific">Macrococcoides goetzii</name>
    <dbReference type="NCBI Taxonomy" id="1891097"/>
    <lineage>
        <taxon>Bacteria</taxon>
        <taxon>Bacillati</taxon>
        <taxon>Bacillota</taxon>
        <taxon>Bacilli</taxon>
        <taxon>Bacillales</taxon>
        <taxon>Staphylococcaceae</taxon>
        <taxon>Macrococcoides</taxon>
    </lineage>
</organism>
<proteinExistence type="inferred from homology"/>
<dbReference type="PROSITE" id="PS51687">
    <property type="entry name" value="SAM_MT_RNA_M5U"/>
    <property type="match status" value="1"/>
</dbReference>
<feature type="active site" description="Nucleophile" evidence="6">
    <location>
        <position position="412"/>
    </location>
</feature>